<gene>
    <name evidence="1" type="ORF">H257_16028</name>
</gene>
<dbReference type="AlphaFoldDB" id="W4FLX9"/>
<sequence length="131" mass="14516">MHLQFYLVNSLDFGRPTSFVMCWTRVVSAFFASGLMSTSTRSRKIIASWSPPTTTTPSCAALLTNTTIAPLSMTPWDVAPRQWLRLCAFCGGLATIYTTSVEYDFSILKWDASKMPMSAIFCSKDCKVGDC</sequence>
<reference evidence="1" key="1">
    <citation type="submission" date="2013-12" db="EMBL/GenBank/DDBJ databases">
        <title>The Genome Sequence of Aphanomyces astaci APO3.</title>
        <authorList>
            <consortium name="The Broad Institute Genomics Platform"/>
            <person name="Russ C."/>
            <person name="Tyler B."/>
            <person name="van West P."/>
            <person name="Dieguez-Uribeondo J."/>
            <person name="Young S.K."/>
            <person name="Zeng Q."/>
            <person name="Gargeya S."/>
            <person name="Fitzgerald M."/>
            <person name="Abouelleil A."/>
            <person name="Alvarado L."/>
            <person name="Chapman S.B."/>
            <person name="Gainer-Dewar J."/>
            <person name="Goldberg J."/>
            <person name="Griggs A."/>
            <person name="Gujja S."/>
            <person name="Hansen M."/>
            <person name="Howarth C."/>
            <person name="Imamovic A."/>
            <person name="Ireland A."/>
            <person name="Larimer J."/>
            <person name="McCowan C."/>
            <person name="Murphy C."/>
            <person name="Pearson M."/>
            <person name="Poon T.W."/>
            <person name="Priest M."/>
            <person name="Roberts A."/>
            <person name="Saif S."/>
            <person name="Shea T."/>
            <person name="Sykes S."/>
            <person name="Wortman J."/>
            <person name="Nusbaum C."/>
            <person name="Birren B."/>
        </authorList>
    </citation>
    <scope>NUCLEOTIDE SEQUENCE [LARGE SCALE GENOMIC DNA]</scope>
    <source>
        <strain evidence="1">APO3</strain>
    </source>
</reference>
<evidence type="ECO:0000313" key="1">
    <source>
        <dbReference type="EMBL" id="ETV67906.1"/>
    </source>
</evidence>
<dbReference type="RefSeq" id="XP_009842651.1">
    <property type="nucleotide sequence ID" value="XM_009844349.1"/>
</dbReference>
<dbReference type="EMBL" id="KI913191">
    <property type="protein sequence ID" value="ETV67906.1"/>
    <property type="molecule type" value="Genomic_DNA"/>
</dbReference>
<protein>
    <submittedName>
        <fullName evidence="1">Uncharacterized protein</fullName>
    </submittedName>
</protein>
<proteinExistence type="predicted"/>
<dbReference type="OrthoDB" id="79020at2759"/>
<organism evidence="1">
    <name type="scientific">Aphanomyces astaci</name>
    <name type="common">Crayfish plague agent</name>
    <dbReference type="NCBI Taxonomy" id="112090"/>
    <lineage>
        <taxon>Eukaryota</taxon>
        <taxon>Sar</taxon>
        <taxon>Stramenopiles</taxon>
        <taxon>Oomycota</taxon>
        <taxon>Saprolegniomycetes</taxon>
        <taxon>Saprolegniales</taxon>
        <taxon>Verrucalvaceae</taxon>
        <taxon>Aphanomyces</taxon>
    </lineage>
</organism>
<name>W4FLX9_APHAT</name>
<dbReference type="GeneID" id="20818024"/>
<dbReference type="VEuPathDB" id="FungiDB:H257_16028"/>
<accession>W4FLX9</accession>